<dbReference type="HOGENOM" id="CLU_006598_1_0_1"/>
<dbReference type="InterPro" id="IPR032675">
    <property type="entry name" value="LRR_dom_sf"/>
</dbReference>
<dbReference type="InterPro" id="IPR056451">
    <property type="entry name" value="Znf_Tbcl_Rhp7"/>
</dbReference>
<dbReference type="GO" id="GO:0031146">
    <property type="term" value="P:SCF-dependent proteasomal ubiquitin-dependent protein catabolic process"/>
    <property type="evidence" value="ECO:0007669"/>
    <property type="project" value="TreeGrafter"/>
</dbReference>
<name>N1Q4J7_DOTSN</name>
<protein>
    <recommendedName>
        <fullName evidence="2">DNA repair protein rhp7 treble clef domain-containing protein</fullName>
    </recommendedName>
</protein>
<evidence type="ECO:0000256" key="1">
    <source>
        <dbReference type="SAM" id="MobiDB-lite"/>
    </source>
</evidence>
<dbReference type="Proteomes" id="UP000016933">
    <property type="component" value="Unassembled WGS sequence"/>
</dbReference>
<feature type="compositionally biased region" description="Basic and acidic residues" evidence="1">
    <location>
        <begin position="89"/>
        <end position="98"/>
    </location>
</feature>
<evidence type="ECO:0000259" key="2">
    <source>
        <dbReference type="Pfam" id="PF23550"/>
    </source>
</evidence>
<dbReference type="eggNOG" id="KOG1947">
    <property type="taxonomic scope" value="Eukaryota"/>
</dbReference>
<feature type="compositionally biased region" description="Basic residues" evidence="1">
    <location>
        <begin position="99"/>
        <end position="112"/>
    </location>
</feature>
<dbReference type="PANTHER" id="PTHR13318">
    <property type="entry name" value="PARTNER OF PAIRED, ISOFORM B-RELATED"/>
    <property type="match status" value="1"/>
</dbReference>
<keyword evidence="4" id="KW-1185">Reference proteome</keyword>
<evidence type="ECO:0000313" key="3">
    <source>
        <dbReference type="EMBL" id="EME49730.1"/>
    </source>
</evidence>
<dbReference type="OMA" id="ACRHISR"/>
<dbReference type="FunFam" id="3.80.10.10:FF:000601">
    <property type="entry name" value="DNA repair protein Rad7, protein"/>
    <property type="match status" value="1"/>
</dbReference>
<reference evidence="4" key="1">
    <citation type="journal article" date="2012" name="PLoS Genet.">
        <title>The genomes of the fungal plant pathogens Cladosporium fulvum and Dothistroma septosporum reveal adaptation to different hosts and lifestyles but also signatures of common ancestry.</title>
        <authorList>
            <person name="de Wit P.J.G.M."/>
            <person name="van der Burgt A."/>
            <person name="Oekmen B."/>
            <person name="Stergiopoulos I."/>
            <person name="Abd-Elsalam K.A."/>
            <person name="Aerts A.L."/>
            <person name="Bahkali A.H."/>
            <person name="Beenen H.G."/>
            <person name="Chettri P."/>
            <person name="Cox M.P."/>
            <person name="Datema E."/>
            <person name="de Vries R.P."/>
            <person name="Dhillon B."/>
            <person name="Ganley A.R."/>
            <person name="Griffiths S.A."/>
            <person name="Guo Y."/>
            <person name="Hamelin R.C."/>
            <person name="Henrissat B."/>
            <person name="Kabir M.S."/>
            <person name="Jashni M.K."/>
            <person name="Kema G."/>
            <person name="Klaubauf S."/>
            <person name="Lapidus A."/>
            <person name="Levasseur A."/>
            <person name="Lindquist E."/>
            <person name="Mehrabi R."/>
            <person name="Ohm R.A."/>
            <person name="Owen T.J."/>
            <person name="Salamov A."/>
            <person name="Schwelm A."/>
            <person name="Schijlen E."/>
            <person name="Sun H."/>
            <person name="van den Burg H.A."/>
            <person name="van Ham R.C.H.J."/>
            <person name="Zhang S."/>
            <person name="Goodwin S.B."/>
            <person name="Grigoriev I.V."/>
            <person name="Collemare J."/>
            <person name="Bradshaw R.E."/>
        </authorList>
    </citation>
    <scope>NUCLEOTIDE SEQUENCE [LARGE SCALE GENOMIC DNA]</scope>
    <source>
        <strain evidence="4">NZE10 / CBS 128990</strain>
    </source>
</reference>
<dbReference type="STRING" id="675120.N1Q4J7"/>
<feature type="domain" description="DNA repair protein rhp7 treble clef" evidence="2">
    <location>
        <begin position="139"/>
        <end position="177"/>
    </location>
</feature>
<organism evidence="3 4">
    <name type="scientific">Dothistroma septosporum (strain NZE10 / CBS 128990)</name>
    <name type="common">Red band needle blight fungus</name>
    <name type="synonym">Mycosphaerella pini</name>
    <dbReference type="NCBI Taxonomy" id="675120"/>
    <lineage>
        <taxon>Eukaryota</taxon>
        <taxon>Fungi</taxon>
        <taxon>Dikarya</taxon>
        <taxon>Ascomycota</taxon>
        <taxon>Pezizomycotina</taxon>
        <taxon>Dothideomycetes</taxon>
        <taxon>Dothideomycetidae</taxon>
        <taxon>Mycosphaerellales</taxon>
        <taxon>Mycosphaerellaceae</taxon>
        <taxon>Dothistroma</taxon>
    </lineage>
</organism>
<proteinExistence type="predicted"/>
<accession>N1Q4J7</accession>
<dbReference type="GO" id="GO:0019005">
    <property type="term" value="C:SCF ubiquitin ligase complex"/>
    <property type="evidence" value="ECO:0007669"/>
    <property type="project" value="TreeGrafter"/>
</dbReference>
<dbReference type="EMBL" id="KB446535">
    <property type="protein sequence ID" value="EME49730.1"/>
    <property type="molecule type" value="Genomic_DNA"/>
</dbReference>
<dbReference type="Gene3D" id="3.80.10.10">
    <property type="entry name" value="Ribonuclease Inhibitor"/>
    <property type="match status" value="2"/>
</dbReference>
<sequence length="633" mass="69979">MSGRRGGNRIRGPQSALTDFLASNNISAAQIREDFQRRQRQAVADQNAGEGASTATPNNGDEEVAAAVAAEAAEEEERAEAKTKKRKRNEKEAIDNIKKAKASASKKGKKKAKKDDSDDSNEYDDDFARDMYKKSKPLPGQLNNCDVCDKRFTVTPYSKQGPDGGLLCAPCGKELAKDVKAEKKAAVKAAGKKRRKVESDRLDGLAVGGAKTLQQLCLAKVAQHHEDVEELGDMPQPVLERLGEIFSKRRVMKPKTLPLFLRPDHDAVIVYDAAYLEAEDYDRIFATVPKMEKLVLGNACQMKDSGIDYMLDKCRGLKHLQLYAANLVTNDMWSRLFREAGERLEVVKLKWLDAAFEDQTVKDMVKHSPNLKRLKFKLCRKLGEDAVTAISNIARLEHLSLLFNREVSVDTWVDLIIKRGPTLRTLSLEKFLDADDSVLDAIHYSCTKLSKLRFSENDTATDAGYEALFTNWANQPLSFVDFSSTRDMDNNNPDGPAEAIGLASAGFRAMMTHSGSKLKHLNVASCRHIDLPAFMDVFNGAQTYPELEHINVSFCNRIDNTVVAGIFTSCPTLRKLVAFGCFAVGEIIVPRNIGLIGIPRAQDAIEQFGSGIDLDEALTRMKEMQAAEVAAAA</sequence>
<reference evidence="3 4" key="2">
    <citation type="journal article" date="2012" name="PLoS Pathog.">
        <title>Diverse lifestyles and strategies of plant pathogenesis encoded in the genomes of eighteen Dothideomycetes fungi.</title>
        <authorList>
            <person name="Ohm R.A."/>
            <person name="Feau N."/>
            <person name="Henrissat B."/>
            <person name="Schoch C.L."/>
            <person name="Horwitz B.A."/>
            <person name="Barry K.W."/>
            <person name="Condon B.J."/>
            <person name="Copeland A.C."/>
            <person name="Dhillon B."/>
            <person name="Glaser F."/>
            <person name="Hesse C.N."/>
            <person name="Kosti I."/>
            <person name="LaButti K."/>
            <person name="Lindquist E.A."/>
            <person name="Lucas S."/>
            <person name="Salamov A.A."/>
            <person name="Bradshaw R.E."/>
            <person name="Ciuffetti L."/>
            <person name="Hamelin R.C."/>
            <person name="Kema G.H.J."/>
            <person name="Lawrence C."/>
            <person name="Scott J.A."/>
            <person name="Spatafora J.W."/>
            <person name="Turgeon B.G."/>
            <person name="de Wit P.J.G.M."/>
            <person name="Zhong S."/>
            <person name="Goodwin S.B."/>
            <person name="Grigoriev I.V."/>
        </authorList>
    </citation>
    <scope>NUCLEOTIDE SEQUENCE [LARGE SCALE GENOMIC DNA]</scope>
    <source>
        <strain evidence="4">NZE10 / CBS 128990</strain>
    </source>
</reference>
<gene>
    <name evidence="3" type="ORF">DOTSEDRAFT_143985</name>
</gene>
<dbReference type="Pfam" id="PF23550">
    <property type="entry name" value="zf_Tbcl_Rhp7"/>
    <property type="match status" value="1"/>
</dbReference>
<dbReference type="SUPFAM" id="SSF52047">
    <property type="entry name" value="RNI-like"/>
    <property type="match status" value="1"/>
</dbReference>
<feature type="region of interest" description="Disordered" evidence="1">
    <location>
        <begin position="32"/>
        <end position="124"/>
    </location>
</feature>
<dbReference type="PANTHER" id="PTHR13318:SF234">
    <property type="entry name" value="RNI-LIKE PROTEIN"/>
    <property type="match status" value="1"/>
</dbReference>
<dbReference type="AlphaFoldDB" id="N1Q4J7"/>
<dbReference type="OrthoDB" id="1924287at2759"/>
<evidence type="ECO:0000313" key="4">
    <source>
        <dbReference type="Proteomes" id="UP000016933"/>
    </source>
</evidence>